<comment type="caution">
    <text evidence="1">The sequence shown here is derived from an EMBL/GenBank/DDBJ whole genome shotgun (WGS) entry which is preliminary data.</text>
</comment>
<reference evidence="1" key="1">
    <citation type="journal article" date="2019" name="bioRxiv">
        <title>The Genome of the Zebra Mussel, Dreissena polymorpha: A Resource for Invasive Species Research.</title>
        <authorList>
            <person name="McCartney M.A."/>
            <person name="Auch B."/>
            <person name="Kono T."/>
            <person name="Mallez S."/>
            <person name="Zhang Y."/>
            <person name="Obille A."/>
            <person name="Becker A."/>
            <person name="Abrahante J.E."/>
            <person name="Garbe J."/>
            <person name="Badalamenti J.P."/>
            <person name="Herman A."/>
            <person name="Mangelson H."/>
            <person name="Liachko I."/>
            <person name="Sullivan S."/>
            <person name="Sone E.D."/>
            <person name="Koren S."/>
            <person name="Silverstein K.A.T."/>
            <person name="Beckman K.B."/>
            <person name="Gohl D.M."/>
        </authorList>
    </citation>
    <scope>NUCLEOTIDE SEQUENCE</scope>
    <source>
        <strain evidence="1">Duluth1</strain>
        <tissue evidence="1">Whole animal</tissue>
    </source>
</reference>
<gene>
    <name evidence="1" type="ORF">DPMN_127704</name>
</gene>
<keyword evidence="2" id="KW-1185">Reference proteome</keyword>
<accession>A0A9D4H2G3</accession>
<proteinExistence type="predicted"/>
<dbReference type="AlphaFoldDB" id="A0A9D4H2G3"/>
<sequence length="54" mass="5869">MYSPEPVCWKCPPAACPLYSIVVAVTLGHVFMPQWTYVDAVRCVSGEGVDAPVQ</sequence>
<evidence type="ECO:0000313" key="2">
    <source>
        <dbReference type="Proteomes" id="UP000828390"/>
    </source>
</evidence>
<dbReference type="Proteomes" id="UP000828390">
    <property type="component" value="Unassembled WGS sequence"/>
</dbReference>
<dbReference type="EMBL" id="JAIWYP010000005">
    <property type="protein sequence ID" value="KAH3825821.1"/>
    <property type="molecule type" value="Genomic_DNA"/>
</dbReference>
<organism evidence="1 2">
    <name type="scientific">Dreissena polymorpha</name>
    <name type="common">Zebra mussel</name>
    <name type="synonym">Mytilus polymorpha</name>
    <dbReference type="NCBI Taxonomy" id="45954"/>
    <lineage>
        <taxon>Eukaryota</taxon>
        <taxon>Metazoa</taxon>
        <taxon>Spiralia</taxon>
        <taxon>Lophotrochozoa</taxon>
        <taxon>Mollusca</taxon>
        <taxon>Bivalvia</taxon>
        <taxon>Autobranchia</taxon>
        <taxon>Heteroconchia</taxon>
        <taxon>Euheterodonta</taxon>
        <taxon>Imparidentia</taxon>
        <taxon>Neoheterodontei</taxon>
        <taxon>Myida</taxon>
        <taxon>Dreissenoidea</taxon>
        <taxon>Dreissenidae</taxon>
        <taxon>Dreissena</taxon>
    </lineage>
</organism>
<reference evidence="1" key="2">
    <citation type="submission" date="2020-11" db="EMBL/GenBank/DDBJ databases">
        <authorList>
            <person name="McCartney M.A."/>
            <person name="Auch B."/>
            <person name="Kono T."/>
            <person name="Mallez S."/>
            <person name="Becker A."/>
            <person name="Gohl D.M."/>
            <person name="Silverstein K.A.T."/>
            <person name="Koren S."/>
            <person name="Bechman K.B."/>
            <person name="Herman A."/>
            <person name="Abrahante J.E."/>
            <person name="Garbe J."/>
        </authorList>
    </citation>
    <scope>NUCLEOTIDE SEQUENCE</scope>
    <source>
        <strain evidence="1">Duluth1</strain>
        <tissue evidence="1">Whole animal</tissue>
    </source>
</reference>
<evidence type="ECO:0000313" key="1">
    <source>
        <dbReference type="EMBL" id="KAH3825821.1"/>
    </source>
</evidence>
<name>A0A9D4H2G3_DREPO</name>
<protein>
    <submittedName>
        <fullName evidence="1">Uncharacterized protein</fullName>
    </submittedName>
</protein>